<organism evidence="1 2">
    <name type="scientific">Acanthoscelides obtectus</name>
    <name type="common">Bean weevil</name>
    <name type="synonym">Bruchus obtectus</name>
    <dbReference type="NCBI Taxonomy" id="200917"/>
    <lineage>
        <taxon>Eukaryota</taxon>
        <taxon>Metazoa</taxon>
        <taxon>Ecdysozoa</taxon>
        <taxon>Arthropoda</taxon>
        <taxon>Hexapoda</taxon>
        <taxon>Insecta</taxon>
        <taxon>Pterygota</taxon>
        <taxon>Neoptera</taxon>
        <taxon>Endopterygota</taxon>
        <taxon>Coleoptera</taxon>
        <taxon>Polyphaga</taxon>
        <taxon>Cucujiformia</taxon>
        <taxon>Chrysomeloidea</taxon>
        <taxon>Chrysomelidae</taxon>
        <taxon>Bruchinae</taxon>
        <taxon>Bruchini</taxon>
        <taxon>Acanthoscelides</taxon>
    </lineage>
</organism>
<evidence type="ECO:0000313" key="1">
    <source>
        <dbReference type="EMBL" id="CAH1984757.1"/>
    </source>
</evidence>
<proteinExistence type="predicted"/>
<sequence>MAMKYNRVRSLRRQKKSNKDILLEALEDTSLTSTIKKDTSSISSSSESPLPSVKRKKASCQQTLSGFFDKIAVSEASKIDEALARALYASGAPFSFHK</sequence>
<accession>A0A9P0KV23</accession>
<dbReference type="Proteomes" id="UP001152888">
    <property type="component" value="Unassembled WGS sequence"/>
</dbReference>
<evidence type="ECO:0000313" key="2">
    <source>
        <dbReference type="Proteomes" id="UP001152888"/>
    </source>
</evidence>
<keyword evidence="2" id="KW-1185">Reference proteome</keyword>
<dbReference type="AlphaFoldDB" id="A0A9P0KV23"/>
<gene>
    <name evidence="1" type="ORF">ACAOBT_LOCUS16295</name>
</gene>
<name>A0A9P0KV23_ACAOB</name>
<reference evidence="1" key="1">
    <citation type="submission" date="2022-03" db="EMBL/GenBank/DDBJ databases">
        <authorList>
            <person name="Sayadi A."/>
        </authorList>
    </citation>
    <scope>NUCLEOTIDE SEQUENCE</scope>
</reference>
<protein>
    <submittedName>
        <fullName evidence="1">Uncharacterized protein</fullName>
    </submittedName>
</protein>
<dbReference type="EMBL" id="CAKOFQ010006962">
    <property type="protein sequence ID" value="CAH1984757.1"/>
    <property type="molecule type" value="Genomic_DNA"/>
</dbReference>
<comment type="caution">
    <text evidence="1">The sequence shown here is derived from an EMBL/GenBank/DDBJ whole genome shotgun (WGS) entry which is preliminary data.</text>
</comment>